<reference evidence="1" key="1">
    <citation type="submission" date="2013-11" db="EMBL/GenBank/DDBJ databases">
        <authorList>
            <person name="GENOMES U."/>
        </authorList>
    </citation>
    <scope>NUCLEOTIDE SEQUENCE</scope>
    <source>
        <strain evidence="1">MVT06</strain>
    </source>
</reference>
<dbReference type="EMBL" id="HG977196">
    <property type="protein sequence ID" value="CDP80054.1"/>
    <property type="molecule type" value="Genomic_DNA"/>
</dbReference>
<dbReference type="EMBL" id="HG977196">
    <property type="protein sequence ID" value="CDP80052.1"/>
    <property type="molecule type" value="Genomic_DNA"/>
</dbReference>
<dbReference type="Pfam" id="PF04985">
    <property type="entry name" value="Phage_tube"/>
    <property type="match status" value="1"/>
</dbReference>
<protein>
    <submittedName>
        <fullName evidence="1">Phage tail tube protein FII</fullName>
    </submittedName>
</protein>
<reference evidence="1" key="2">
    <citation type="submission" date="2014-05" db="EMBL/GenBank/DDBJ databases">
        <title>Genome sequencing of Bartonella spp. isolated from human blood.</title>
        <authorList>
            <person name="Raoult D."/>
        </authorList>
    </citation>
    <scope>NUCLEOTIDE SEQUENCE</scope>
    <source>
        <strain evidence="1">MVT06</strain>
    </source>
</reference>
<sequence>MIAPPLPRDLKRLNIYVDGIPYREKCEKVTLPSLKFVFEYFRGGGMDAPIPIEMGMEPLTLSMTIADCSKELLDALSKYDIGISLRGTMQVRGTSEEGVAISIRGCCTGCKGSYDFNKPTTVIDYRLHYFKYVQNDKEIVEIDGPNMVRKFNGVDQLAEYRELLGL</sequence>
<proteinExistence type="predicted"/>
<evidence type="ECO:0000313" key="3">
    <source>
        <dbReference type="EMBL" id="CDP80337.1"/>
    </source>
</evidence>
<dbReference type="InterPro" id="IPR006498">
    <property type="entry name" value="Tail_tube"/>
</dbReference>
<evidence type="ECO:0000313" key="1">
    <source>
        <dbReference type="EMBL" id="CDP80052.1"/>
    </source>
</evidence>
<gene>
    <name evidence="1" type="primary">gpFII_1</name>
    <name evidence="2" type="synonym">gpFII_2</name>
    <name evidence="3" type="synonym">gpFII_5</name>
    <name evidence="1" type="ORF">BN1046_00965</name>
    <name evidence="2" type="ORF">BN1046_00967</name>
    <name evidence="3" type="ORF">BN1046_01265</name>
</gene>
<dbReference type="EMBL" id="HG977196">
    <property type="protein sequence ID" value="CDP80337.1"/>
    <property type="molecule type" value="Genomic_DNA"/>
</dbReference>
<dbReference type="AlphaFoldDB" id="A0A024LRK3"/>
<evidence type="ECO:0000313" key="2">
    <source>
        <dbReference type="EMBL" id="CDP80054.1"/>
    </source>
</evidence>
<organism evidence="1">
    <name type="scientific">Bartonella schoenbuchensis</name>
    <dbReference type="NCBI Taxonomy" id="165694"/>
    <lineage>
        <taxon>Bacteria</taxon>
        <taxon>Pseudomonadati</taxon>
        <taxon>Pseudomonadota</taxon>
        <taxon>Alphaproteobacteria</taxon>
        <taxon>Hyphomicrobiales</taxon>
        <taxon>Bartonellaceae</taxon>
        <taxon>Bartonella</taxon>
    </lineage>
</organism>
<name>A0A024LRK3_9HYPH</name>
<dbReference type="NCBIfam" id="TIGR01611">
    <property type="entry name" value="tail_tube"/>
    <property type="match status" value="1"/>
</dbReference>
<accession>A0A024LRK3</accession>